<evidence type="ECO:0000259" key="2">
    <source>
        <dbReference type="Pfam" id="PF00561"/>
    </source>
</evidence>
<protein>
    <submittedName>
        <fullName evidence="3">Alpha/beta hydrolase</fullName>
    </submittedName>
</protein>
<dbReference type="PROSITE" id="PS51318">
    <property type="entry name" value="TAT"/>
    <property type="match status" value="1"/>
</dbReference>
<evidence type="ECO:0000313" key="4">
    <source>
        <dbReference type="Proteomes" id="UP000287687"/>
    </source>
</evidence>
<dbReference type="GO" id="GO:0016787">
    <property type="term" value="F:hydrolase activity"/>
    <property type="evidence" value="ECO:0007669"/>
    <property type="project" value="UniProtKB-KW"/>
</dbReference>
<dbReference type="PRINTS" id="PR00111">
    <property type="entry name" value="ABHYDROLASE"/>
</dbReference>
<evidence type="ECO:0000256" key="1">
    <source>
        <dbReference type="SAM" id="SignalP"/>
    </source>
</evidence>
<dbReference type="EMBL" id="SBIP01000001">
    <property type="protein sequence ID" value="RWX81547.1"/>
    <property type="molecule type" value="Genomic_DNA"/>
</dbReference>
<comment type="caution">
    <text evidence="3">The sequence shown here is derived from an EMBL/GenBank/DDBJ whole genome shotgun (WGS) entry which is preliminary data.</text>
</comment>
<dbReference type="InterPro" id="IPR050266">
    <property type="entry name" value="AB_hydrolase_sf"/>
</dbReference>
<dbReference type="InterPro" id="IPR000073">
    <property type="entry name" value="AB_hydrolase_1"/>
</dbReference>
<dbReference type="Proteomes" id="UP000287687">
    <property type="component" value="Unassembled WGS sequence"/>
</dbReference>
<dbReference type="PANTHER" id="PTHR43798:SF33">
    <property type="entry name" value="HYDROLASE, PUTATIVE (AFU_ORTHOLOGUE AFUA_2G14860)-RELATED"/>
    <property type="match status" value="1"/>
</dbReference>
<dbReference type="Pfam" id="PF00561">
    <property type="entry name" value="Abhydrolase_1"/>
    <property type="match status" value="1"/>
</dbReference>
<dbReference type="OrthoDB" id="9804723at2"/>
<keyword evidence="1" id="KW-0732">Signal</keyword>
<sequence length="291" mass="31851">MTNTDLSRRSLLGFVGGAIAMASLPVNAIAATPSPVKLFTTESGKGRNVMLLHGWTAEGEDWIWQLPVLEPRYRTVTVDLRGHGRSPVPPSGHYLPGDYVADIEALIAGRYKGERFILIGHSMGGQIAARLAARRPDLIEAVVSVDGSLGFSAETVSLFGKVAHDLQTGDPATVAPALFESVYDKATPAALRRWHARRVQGMPAHVVRESFGPLFVGPDQVGTGAQSEQFLKSVKTPFYHLCRDPEQARRMQPWFSHSASKVEAWDHVGHWVMQDRPDDVNAAITAWIDQI</sequence>
<dbReference type="GO" id="GO:0016020">
    <property type="term" value="C:membrane"/>
    <property type="evidence" value="ECO:0007669"/>
    <property type="project" value="TreeGrafter"/>
</dbReference>
<proteinExistence type="predicted"/>
<dbReference type="SUPFAM" id="SSF53474">
    <property type="entry name" value="alpha/beta-Hydrolases"/>
    <property type="match status" value="1"/>
</dbReference>
<dbReference type="InterPro" id="IPR006311">
    <property type="entry name" value="TAT_signal"/>
</dbReference>
<accession>A0A3S3RYH5</accession>
<feature type="chain" id="PRO_5018560575" evidence="1">
    <location>
        <begin position="31"/>
        <end position="291"/>
    </location>
</feature>
<gene>
    <name evidence="3" type="ORF">EPK99_04490</name>
</gene>
<name>A0A3S3RYH5_9HYPH</name>
<dbReference type="RefSeq" id="WP_128441477.1">
    <property type="nucleotide sequence ID" value="NZ_SBIP01000001.1"/>
</dbReference>
<dbReference type="InterPro" id="IPR000639">
    <property type="entry name" value="Epox_hydrolase-like"/>
</dbReference>
<dbReference type="PRINTS" id="PR00412">
    <property type="entry name" value="EPOXHYDRLASE"/>
</dbReference>
<dbReference type="PANTHER" id="PTHR43798">
    <property type="entry name" value="MONOACYLGLYCEROL LIPASE"/>
    <property type="match status" value="1"/>
</dbReference>
<dbReference type="AlphaFoldDB" id="A0A3S3RYH5"/>
<evidence type="ECO:0000313" key="3">
    <source>
        <dbReference type="EMBL" id="RWX81547.1"/>
    </source>
</evidence>
<feature type="domain" description="AB hydrolase-1" evidence="2">
    <location>
        <begin position="49"/>
        <end position="156"/>
    </location>
</feature>
<reference evidence="3 4" key="1">
    <citation type="submission" date="2019-01" db="EMBL/GenBank/DDBJ databases">
        <title>The draft genome of Rhizobium sp. 24NR.</title>
        <authorList>
            <person name="Liu L."/>
            <person name="Liang L."/>
            <person name="Shi S."/>
            <person name="Xu L."/>
            <person name="Wang X."/>
            <person name="Li L."/>
            <person name="Zhang X."/>
        </authorList>
    </citation>
    <scope>NUCLEOTIDE SEQUENCE [LARGE SCALE GENOMIC DNA]</scope>
    <source>
        <strain evidence="3 4">24NR</strain>
    </source>
</reference>
<dbReference type="InterPro" id="IPR029058">
    <property type="entry name" value="AB_hydrolase_fold"/>
</dbReference>
<dbReference type="Gene3D" id="3.40.50.1820">
    <property type="entry name" value="alpha/beta hydrolase"/>
    <property type="match status" value="1"/>
</dbReference>
<keyword evidence="3" id="KW-0378">Hydrolase</keyword>
<organism evidence="3 4">
    <name type="scientific">Neorhizobium lilium</name>
    <dbReference type="NCBI Taxonomy" id="2503024"/>
    <lineage>
        <taxon>Bacteria</taxon>
        <taxon>Pseudomonadati</taxon>
        <taxon>Pseudomonadota</taxon>
        <taxon>Alphaproteobacteria</taxon>
        <taxon>Hyphomicrobiales</taxon>
        <taxon>Rhizobiaceae</taxon>
        <taxon>Rhizobium/Agrobacterium group</taxon>
        <taxon>Neorhizobium</taxon>
    </lineage>
</organism>
<keyword evidence="4" id="KW-1185">Reference proteome</keyword>
<feature type="signal peptide" evidence="1">
    <location>
        <begin position="1"/>
        <end position="30"/>
    </location>
</feature>